<dbReference type="CDD" id="cd00082">
    <property type="entry name" value="HisKA"/>
    <property type="match status" value="1"/>
</dbReference>
<feature type="domain" description="Histidine kinase" evidence="6">
    <location>
        <begin position="477"/>
        <end position="692"/>
    </location>
</feature>
<name>A0ABY7V834_9DEIO</name>
<dbReference type="InterPro" id="IPR003594">
    <property type="entry name" value="HATPase_dom"/>
</dbReference>
<dbReference type="CDD" id="cd00130">
    <property type="entry name" value="PAS"/>
    <property type="match status" value="1"/>
</dbReference>
<dbReference type="InterPro" id="IPR052162">
    <property type="entry name" value="Sensor_kinase/Photoreceptor"/>
</dbReference>
<dbReference type="InterPro" id="IPR000014">
    <property type="entry name" value="PAS"/>
</dbReference>
<dbReference type="InterPro" id="IPR005467">
    <property type="entry name" value="His_kinase_dom"/>
</dbReference>
<dbReference type="InterPro" id="IPR004358">
    <property type="entry name" value="Sig_transdc_His_kin-like_C"/>
</dbReference>
<dbReference type="Gene3D" id="1.10.287.130">
    <property type="match status" value="1"/>
</dbReference>
<keyword evidence="3" id="KW-0597">Phosphoprotein</keyword>
<evidence type="ECO:0000259" key="6">
    <source>
        <dbReference type="PROSITE" id="PS50109"/>
    </source>
</evidence>
<dbReference type="InterPro" id="IPR036097">
    <property type="entry name" value="HisK_dim/P_sf"/>
</dbReference>
<dbReference type="SUPFAM" id="SSF55874">
    <property type="entry name" value="ATPase domain of HSP90 chaperone/DNA topoisomerase II/histidine kinase"/>
    <property type="match status" value="1"/>
</dbReference>
<dbReference type="EC" id="2.7.13.3" evidence="2"/>
<dbReference type="SMART" id="SM00091">
    <property type="entry name" value="PAS"/>
    <property type="match status" value="1"/>
</dbReference>
<evidence type="ECO:0000313" key="8">
    <source>
        <dbReference type="EMBL" id="WDA60322.1"/>
    </source>
</evidence>
<reference evidence="8 9" key="1">
    <citation type="submission" date="2022-12" db="EMBL/GenBank/DDBJ databases">
        <title>Genome Sequence of Deinococcus aquaticus Type Strain PB314.</title>
        <authorList>
            <person name="Albert C."/>
            <person name="Hill J."/>
            <person name="Boren L."/>
            <person name="Scholz-Ng S."/>
            <person name="Fatema N."/>
            <person name="Grosso R."/>
            <person name="Soboslay E."/>
            <person name="Tuohy J."/>
        </authorList>
    </citation>
    <scope>NUCLEOTIDE SEQUENCE [LARGE SCALE GENOMIC DNA]</scope>
    <source>
        <strain evidence="8 9">PB-314</strain>
        <plasmid evidence="8 9">pDATS01</plasmid>
    </source>
</reference>
<dbReference type="InterPro" id="IPR003661">
    <property type="entry name" value="HisK_dim/P_dom"/>
</dbReference>
<dbReference type="SUPFAM" id="SSF55785">
    <property type="entry name" value="PYP-like sensor domain (PAS domain)"/>
    <property type="match status" value="1"/>
</dbReference>
<dbReference type="SUPFAM" id="SSF55781">
    <property type="entry name" value="GAF domain-like"/>
    <property type="match status" value="1"/>
</dbReference>
<keyword evidence="8" id="KW-0547">Nucleotide-binding</keyword>
<dbReference type="PANTHER" id="PTHR43304">
    <property type="entry name" value="PHYTOCHROME-LIKE PROTEIN CPH1"/>
    <property type="match status" value="1"/>
</dbReference>
<organism evidence="8 9">
    <name type="scientific">Deinococcus aquaticus</name>
    <dbReference type="NCBI Taxonomy" id="328692"/>
    <lineage>
        <taxon>Bacteria</taxon>
        <taxon>Thermotogati</taxon>
        <taxon>Deinococcota</taxon>
        <taxon>Deinococci</taxon>
        <taxon>Deinococcales</taxon>
        <taxon>Deinococcaceae</taxon>
        <taxon>Deinococcus</taxon>
    </lineage>
</organism>
<dbReference type="EMBL" id="CP115166">
    <property type="protein sequence ID" value="WDA60322.1"/>
    <property type="molecule type" value="Genomic_DNA"/>
</dbReference>
<dbReference type="Gene3D" id="3.30.450.20">
    <property type="entry name" value="PAS domain"/>
    <property type="match status" value="1"/>
</dbReference>
<dbReference type="InterPro" id="IPR035965">
    <property type="entry name" value="PAS-like_dom_sf"/>
</dbReference>
<geneLocation type="plasmid" evidence="8 9">
    <name>pDATS01</name>
</geneLocation>
<dbReference type="PROSITE" id="PS50109">
    <property type="entry name" value="HIS_KIN"/>
    <property type="match status" value="1"/>
</dbReference>
<keyword evidence="9" id="KW-1185">Reference proteome</keyword>
<dbReference type="InterPro" id="IPR036890">
    <property type="entry name" value="HATPase_C_sf"/>
</dbReference>
<dbReference type="SMART" id="SM00388">
    <property type="entry name" value="HisKA"/>
    <property type="match status" value="1"/>
</dbReference>
<dbReference type="Gene3D" id="3.30.565.10">
    <property type="entry name" value="Histidine kinase-like ATPase, C-terminal domain"/>
    <property type="match status" value="1"/>
</dbReference>
<proteinExistence type="predicted"/>
<evidence type="ECO:0000256" key="4">
    <source>
        <dbReference type="ARBA" id="ARBA00022679"/>
    </source>
</evidence>
<keyword evidence="4" id="KW-0808">Transferase</keyword>
<dbReference type="PRINTS" id="PR00344">
    <property type="entry name" value="BCTRLSENSOR"/>
</dbReference>
<dbReference type="SUPFAM" id="SSF47384">
    <property type="entry name" value="Homodimeric domain of signal transducing histidine kinase"/>
    <property type="match status" value="1"/>
</dbReference>
<dbReference type="Pfam" id="PF00512">
    <property type="entry name" value="HisKA"/>
    <property type="match status" value="1"/>
</dbReference>
<dbReference type="InterPro" id="IPR003018">
    <property type="entry name" value="GAF"/>
</dbReference>
<dbReference type="PANTHER" id="PTHR43304:SF1">
    <property type="entry name" value="PAC DOMAIN-CONTAINING PROTEIN"/>
    <property type="match status" value="1"/>
</dbReference>
<feature type="domain" description="PAS" evidence="7">
    <location>
        <begin position="147"/>
        <end position="219"/>
    </location>
</feature>
<dbReference type="SMART" id="SM00387">
    <property type="entry name" value="HATPase_c"/>
    <property type="match status" value="1"/>
</dbReference>
<evidence type="ECO:0000256" key="5">
    <source>
        <dbReference type="ARBA" id="ARBA00022777"/>
    </source>
</evidence>
<evidence type="ECO:0000259" key="7">
    <source>
        <dbReference type="PROSITE" id="PS50112"/>
    </source>
</evidence>
<dbReference type="PROSITE" id="PS50112">
    <property type="entry name" value="PAS"/>
    <property type="match status" value="1"/>
</dbReference>
<evidence type="ECO:0000256" key="1">
    <source>
        <dbReference type="ARBA" id="ARBA00000085"/>
    </source>
</evidence>
<dbReference type="Proteomes" id="UP001217044">
    <property type="component" value="Plasmid pDATS01"/>
</dbReference>
<dbReference type="NCBIfam" id="TIGR00229">
    <property type="entry name" value="sensory_box"/>
    <property type="match status" value="1"/>
</dbReference>
<gene>
    <name evidence="8" type="ORF">M8445_16665</name>
</gene>
<protein>
    <recommendedName>
        <fullName evidence="2">histidine kinase</fullName>
        <ecNumber evidence="2">2.7.13.3</ecNumber>
    </recommendedName>
</protein>
<keyword evidence="5" id="KW-0418">Kinase</keyword>
<dbReference type="GO" id="GO:0005524">
    <property type="term" value="F:ATP binding"/>
    <property type="evidence" value="ECO:0007669"/>
    <property type="project" value="UniProtKB-KW"/>
</dbReference>
<keyword evidence="8" id="KW-0614">Plasmid</keyword>
<sequence length="697" mass="76406">MHRDAGETQELTDNLRGRLREARTAPEALRALLNSLQDAGVRGAGLAGWTAGHWTAGQWNAGPGTAAAPDLRDGTWTVTPLAFTDPPAALYLPAPAAGTPAAHLEALLTLTGQALRRIAREDSSAPPDQPTTQPPDLHTTARRADLAEARLQQLIENGPVAVAAGTTDGQLLLVNDAYLNLLGFTRSEFSGGQVNWAALTPPEYRASDREHYLSALTSRQSVTYEKDMLDRGGQRVPVQVTLLPAREEDRDFSVAYVRDLRPDRATAAGHAEQLRERTLELQRLNTELAARTAALEQFAELSRDLVFEHEPVALIGRAQEIAISLMPDSVSTYYEPRGRQWTLLSHRGHFRNPVLLDSLRGGLPRGATLNVDRPYDTGAPYYQEHFNPASVQSVQADIHVIRSSASFPVRSGARTRGVLVIGRHETHPWTAPERTLLETVMFSLRLALERAEQAGALQRRTQELERSNAELEQFAFIASHDLQEPLRSVTSFSQLLIRRFDRTGTDARAAEYLRHITAGTHRMQQLIQDLLSFARVTSEQAPLTAQDTAAALQAVLTDLSGPLRDAHATVTNGTLPPVLANGTQLRQLLQNLIGNAVKFRHADRPPIISVTAQREGDLVHVQVTDNGIGVPAEYHERIFTVFQRLHVREAYAGNGIGLSIARRVAERHGGNLWITSTPGQGSTFHFTLPAPSETESG</sequence>
<evidence type="ECO:0000256" key="2">
    <source>
        <dbReference type="ARBA" id="ARBA00012438"/>
    </source>
</evidence>
<keyword evidence="8" id="KW-0067">ATP-binding</keyword>
<dbReference type="InterPro" id="IPR029016">
    <property type="entry name" value="GAF-like_dom_sf"/>
</dbReference>
<dbReference type="RefSeq" id="WP_273991101.1">
    <property type="nucleotide sequence ID" value="NZ_BAABQT010000026.1"/>
</dbReference>
<evidence type="ECO:0000256" key="3">
    <source>
        <dbReference type="ARBA" id="ARBA00022553"/>
    </source>
</evidence>
<evidence type="ECO:0000313" key="9">
    <source>
        <dbReference type="Proteomes" id="UP001217044"/>
    </source>
</evidence>
<dbReference type="Pfam" id="PF02518">
    <property type="entry name" value="HATPase_c"/>
    <property type="match status" value="1"/>
</dbReference>
<accession>A0ABY7V834</accession>
<comment type="catalytic activity">
    <reaction evidence="1">
        <text>ATP + protein L-histidine = ADP + protein N-phospho-L-histidine.</text>
        <dbReference type="EC" id="2.7.13.3"/>
    </reaction>
</comment>
<dbReference type="Gene3D" id="3.30.450.40">
    <property type="match status" value="1"/>
</dbReference>
<dbReference type="Pfam" id="PF13426">
    <property type="entry name" value="PAS_9"/>
    <property type="match status" value="1"/>
</dbReference>
<dbReference type="Pfam" id="PF01590">
    <property type="entry name" value="GAF"/>
    <property type="match status" value="1"/>
</dbReference>